<proteinExistence type="predicted"/>
<dbReference type="Gene3D" id="1.20.1070.10">
    <property type="entry name" value="Rhodopsin 7-helix transmembrane proteins"/>
    <property type="match status" value="1"/>
</dbReference>
<evidence type="ECO:0000256" key="1">
    <source>
        <dbReference type="SAM" id="Phobius"/>
    </source>
</evidence>
<dbReference type="Proteomes" id="UP000663832">
    <property type="component" value="Unassembled WGS sequence"/>
</dbReference>
<dbReference type="Proteomes" id="UP000663877">
    <property type="component" value="Unassembled WGS sequence"/>
</dbReference>
<dbReference type="OrthoDB" id="10037880at2759"/>
<comment type="caution">
    <text evidence="3">The sequence shown here is derived from an EMBL/GenBank/DDBJ whole genome shotgun (WGS) entry which is preliminary data.</text>
</comment>
<sequence>MASDMLNNTKHTDMFSTGAITWCLLVPLIHVFSLMSNILCIIVFCSNIFIKKPIAIYFISLLISDSMTLFIGYVEMTDRATSMISESSSLCAFNNIFHRLYENLYTFMGTYCLDWMLYKLLWTRASIILLAILSVQRTRTFFSLSYRESRICALFACIFSIIIAAIITCIEWTGIQYENDSSLSIHSDIFHDIIQKNSLKQVYSTYLYQDYNLTISNYSCMIEPFNVTISSDMTNQVNIFYSTPRETFRMNNILFDLH</sequence>
<organism evidence="3 4">
    <name type="scientific">Adineta steineri</name>
    <dbReference type="NCBI Taxonomy" id="433720"/>
    <lineage>
        <taxon>Eukaryota</taxon>
        <taxon>Metazoa</taxon>
        <taxon>Spiralia</taxon>
        <taxon>Gnathifera</taxon>
        <taxon>Rotifera</taxon>
        <taxon>Eurotatoria</taxon>
        <taxon>Bdelloidea</taxon>
        <taxon>Adinetida</taxon>
        <taxon>Adinetidae</taxon>
        <taxon>Adineta</taxon>
    </lineage>
</organism>
<feature type="transmembrane region" description="Helical" evidence="1">
    <location>
        <begin position="153"/>
        <end position="175"/>
    </location>
</feature>
<keyword evidence="1" id="KW-1133">Transmembrane helix</keyword>
<evidence type="ECO:0000313" key="2">
    <source>
        <dbReference type="EMBL" id="CAF1345239.1"/>
    </source>
</evidence>
<gene>
    <name evidence="2" type="ORF">BJG266_LOCUS34645</name>
    <name evidence="3" type="ORF">QVE165_LOCUS47556</name>
</gene>
<feature type="transmembrane region" description="Helical" evidence="1">
    <location>
        <begin position="115"/>
        <end position="133"/>
    </location>
</feature>
<keyword evidence="1" id="KW-0812">Transmembrane</keyword>
<feature type="transmembrane region" description="Helical" evidence="1">
    <location>
        <begin position="19"/>
        <end position="45"/>
    </location>
</feature>
<evidence type="ECO:0000313" key="3">
    <source>
        <dbReference type="EMBL" id="CAF1556858.1"/>
    </source>
</evidence>
<keyword evidence="4" id="KW-1185">Reference proteome</keyword>
<dbReference type="AlphaFoldDB" id="A0A815XEY7"/>
<keyword evidence="1" id="KW-0472">Membrane</keyword>
<name>A0A815XEY7_9BILA</name>
<evidence type="ECO:0000313" key="4">
    <source>
        <dbReference type="Proteomes" id="UP000663832"/>
    </source>
</evidence>
<protein>
    <submittedName>
        <fullName evidence="3">Uncharacterized protein</fullName>
    </submittedName>
</protein>
<accession>A0A815XEY7</accession>
<reference evidence="3" key="1">
    <citation type="submission" date="2021-02" db="EMBL/GenBank/DDBJ databases">
        <authorList>
            <person name="Nowell W R."/>
        </authorList>
    </citation>
    <scope>NUCLEOTIDE SEQUENCE</scope>
</reference>
<feature type="transmembrane region" description="Helical" evidence="1">
    <location>
        <begin position="54"/>
        <end position="74"/>
    </location>
</feature>
<dbReference type="EMBL" id="CAJNOM010000755">
    <property type="protein sequence ID" value="CAF1556858.1"/>
    <property type="molecule type" value="Genomic_DNA"/>
</dbReference>
<dbReference type="EMBL" id="CAJNOI010000787">
    <property type="protein sequence ID" value="CAF1345239.1"/>
    <property type="molecule type" value="Genomic_DNA"/>
</dbReference>